<keyword evidence="7" id="KW-1005">Bacterial flagellum biogenesis</keyword>
<feature type="coiled-coil region" evidence="11">
    <location>
        <begin position="40"/>
        <end position="143"/>
    </location>
</feature>
<keyword evidence="12" id="KW-0282">Flagellum</keyword>
<evidence type="ECO:0000256" key="1">
    <source>
        <dbReference type="ARBA" id="ARBA00004413"/>
    </source>
</evidence>
<dbReference type="GO" id="GO:0015031">
    <property type="term" value="P:protein transport"/>
    <property type="evidence" value="ECO:0007669"/>
    <property type="project" value="UniProtKB-KW"/>
</dbReference>
<gene>
    <name evidence="12" type="primary">fliJ</name>
    <name evidence="12" type="ORF">OUO13_12635</name>
</gene>
<evidence type="ECO:0000256" key="10">
    <source>
        <dbReference type="ARBA" id="ARBA00023225"/>
    </source>
</evidence>
<keyword evidence="13" id="KW-1185">Reference proteome</keyword>
<keyword evidence="9" id="KW-0472">Membrane</keyword>
<dbReference type="Gene3D" id="1.10.287.1700">
    <property type="match status" value="1"/>
</dbReference>
<dbReference type="GO" id="GO:0006935">
    <property type="term" value="P:chemotaxis"/>
    <property type="evidence" value="ECO:0007669"/>
    <property type="project" value="UniProtKB-KW"/>
</dbReference>
<evidence type="ECO:0000313" key="12">
    <source>
        <dbReference type="EMBL" id="MCY0966037.1"/>
    </source>
</evidence>
<evidence type="ECO:0000256" key="5">
    <source>
        <dbReference type="ARBA" id="ARBA00022475"/>
    </source>
</evidence>
<dbReference type="EMBL" id="JAPNOA010000029">
    <property type="protein sequence ID" value="MCY0966037.1"/>
    <property type="molecule type" value="Genomic_DNA"/>
</dbReference>
<keyword evidence="5" id="KW-1003">Cell membrane</keyword>
<dbReference type="InterPro" id="IPR053716">
    <property type="entry name" value="Flag_assembly_chemotaxis_eff"/>
</dbReference>
<name>A0A9X3IS73_9GAMM</name>
<dbReference type="RefSeq" id="WP_283174240.1">
    <property type="nucleotide sequence ID" value="NZ_JAPNOA010000029.1"/>
</dbReference>
<comment type="subcellular location">
    <subcellularLocation>
        <location evidence="1">Cell membrane</location>
        <topology evidence="1">Peripheral membrane protein</topology>
        <orientation evidence="1">Cytoplasmic side</orientation>
    </subcellularLocation>
</comment>
<protein>
    <recommendedName>
        <fullName evidence="3">Flagellar FliJ protein</fullName>
    </recommendedName>
</protein>
<evidence type="ECO:0000256" key="9">
    <source>
        <dbReference type="ARBA" id="ARBA00023136"/>
    </source>
</evidence>
<evidence type="ECO:0000256" key="7">
    <source>
        <dbReference type="ARBA" id="ARBA00022795"/>
    </source>
</evidence>
<evidence type="ECO:0000256" key="8">
    <source>
        <dbReference type="ARBA" id="ARBA00022927"/>
    </source>
</evidence>
<dbReference type="PANTHER" id="PTHR38786">
    <property type="entry name" value="FLAGELLAR FLIJ PROTEIN"/>
    <property type="match status" value="1"/>
</dbReference>
<dbReference type="InterPro" id="IPR012823">
    <property type="entry name" value="Flagell_FliJ"/>
</dbReference>
<keyword evidence="6" id="KW-0145">Chemotaxis</keyword>
<keyword evidence="8" id="KW-0653">Protein transport</keyword>
<dbReference type="Proteomes" id="UP001150830">
    <property type="component" value="Unassembled WGS sequence"/>
</dbReference>
<comment type="similarity">
    <text evidence="2">Belongs to the FliJ family.</text>
</comment>
<keyword evidence="4" id="KW-0813">Transport</keyword>
<dbReference type="PANTHER" id="PTHR38786:SF1">
    <property type="entry name" value="FLAGELLAR FLIJ PROTEIN"/>
    <property type="match status" value="1"/>
</dbReference>
<keyword evidence="12" id="KW-0966">Cell projection</keyword>
<dbReference type="GO" id="GO:0005886">
    <property type="term" value="C:plasma membrane"/>
    <property type="evidence" value="ECO:0007669"/>
    <property type="project" value="UniProtKB-SubCell"/>
</dbReference>
<dbReference type="GO" id="GO:0009288">
    <property type="term" value="C:bacterial-type flagellum"/>
    <property type="evidence" value="ECO:0007669"/>
    <property type="project" value="InterPro"/>
</dbReference>
<keyword evidence="10" id="KW-1006">Bacterial flagellum protein export</keyword>
<proteinExistence type="inferred from homology"/>
<dbReference type="NCBIfam" id="TIGR02473">
    <property type="entry name" value="flagell_FliJ"/>
    <property type="match status" value="1"/>
</dbReference>
<dbReference type="GO" id="GO:0044781">
    <property type="term" value="P:bacterial-type flagellum organization"/>
    <property type="evidence" value="ECO:0007669"/>
    <property type="project" value="UniProtKB-KW"/>
</dbReference>
<evidence type="ECO:0000256" key="2">
    <source>
        <dbReference type="ARBA" id="ARBA00010004"/>
    </source>
</evidence>
<evidence type="ECO:0000313" key="13">
    <source>
        <dbReference type="Proteomes" id="UP001150830"/>
    </source>
</evidence>
<evidence type="ECO:0000256" key="3">
    <source>
        <dbReference type="ARBA" id="ARBA00020392"/>
    </source>
</evidence>
<evidence type="ECO:0000256" key="11">
    <source>
        <dbReference type="SAM" id="Coils"/>
    </source>
</evidence>
<dbReference type="Pfam" id="PF02050">
    <property type="entry name" value="FliJ"/>
    <property type="match status" value="1"/>
</dbReference>
<reference evidence="12" key="1">
    <citation type="submission" date="2022-11" db="EMBL/GenBank/DDBJ databases">
        <title>Parathalassolutuus dongxingensis gen. nov., sp. nov., a novel member of family Oceanospirillaceae isolated from a coastal shrimp pond in Guangxi, China.</title>
        <authorList>
            <person name="Chen H."/>
        </authorList>
    </citation>
    <scope>NUCLEOTIDE SEQUENCE</scope>
    <source>
        <strain evidence="12">G-43</strain>
    </source>
</reference>
<dbReference type="AlphaFoldDB" id="A0A9X3IS73"/>
<dbReference type="InterPro" id="IPR052570">
    <property type="entry name" value="FliJ"/>
</dbReference>
<dbReference type="GO" id="GO:0071973">
    <property type="term" value="P:bacterial-type flagellum-dependent cell motility"/>
    <property type="evidence" value="ECO:0007669"/>
    <property type="project" value="InterPro"/>
</dbReference>
<organism evidence="12 13">
    <name type="scientific">Parathalassolituus penaei</name>
    <dbReference type="NCBI Taxonomy" id="2997323"/>
    <lineage>
        <taxon>Bacteria</taxon>
        <taxon>Pseudomonadati</taxon>
        <taxon>Pseudomonadota</taxon>
        <taxon>Gammaproteobacteria</taxon>
        <taxon>Oceanospirillales</taxon>
        <taxon>Oceanospirillaceae</taxon>
        <taxon>Parathalassolituus</taxon>
    </lineage>
</organism>
<accession>A0A9X3IS73</accession>
<evidence type="ECO:0000256" key="4">
    <source>
        <dbReference type="ARBA" id="ARBA00022448"/>
    </source>
</evidence>
<keyword evidence="11" id="KW-0175">Coiled coil</keyword>
<sequence>MNELPQPRHPRGKRLLPVYRQAQQQQQQALADWGQLQQKLLEEEEQRQQLLEYADDYRRQITAPSTGLIQAATIHNTLGFLAQVEQAVQGQAQQINLLKARIERAREVYLTKRGKTDGLQRLIDKLDREWEEQQQKAEQRQADEWANRAAFQRLQQGNS</sequence>
<keyword evidence="12" id="KW-0969">Cilium</keyword>
<comment type="caution">
    <text evidence="12">The sequence shown here is derived from an EMBL/GenBank/DDBJ whole genome shotgun (WGS) entry which is preliminary data.</text>
</comment>
<evidence type="ECO:0000256" key="6">
    <source>
        <dbReference type="ARBA" id="ARBA00022500"/>
    </source>
</evidence>